<dbReference type="Gene3D" id="1.10.260.40">
    <property type="entry name" value="lambda repressor-like DNA-binding domains"/>
    <property type="match status" value="1"/>
</dbReference>
<reference evidence="5 6" key="1">
    <citation type="submission" date="2016-07" db="EMBL/GenBank/DDBJ databases">
        <title>Developing Vibrio natriegens as a novel, fast-growing host for biotechnology.</title>
        <authorList>
            <person name="Weinstock M.T."/>
            <person name="Hesek E.D."/>
            <person name="Wilson C.M."/>
            <person name="Gibson D.G."/>
        </authorList>
    </citation>
    <scope>NUCLEOTIDE SEQUENCE [LARGE SCALE GENOMIC DNA]</scope>
    <source>
        <strain evidence="5 6">ATCC 14048</strain>
    </source>
</reference>
<dbReference type="CDD" id="cd01392">
    <property type="entry name" value="HTH_LacI"/>
    <property type="match status" value="1"/>
</dbReference>
<dbReference type="SUPFAM" id="SSF53822">
    <property type="entry name" value="Periplasmic binding protein-like I"/>
    <property type="match status" value="1"/>
</dbReference>
<proteinExistence type="predicted"/>
<dbReference type="KEGG" id="vna:PN96_01915"/>
<dbReference type="GO" id="GO:0000976">
    <property type="term" value="F:transcription cis-regulatory region binding"/>
    <property type="evidence" value="ECO:0007669"/>
    <property type="project" value="TreeGrafter"/>
</dbReference>
<dbReference type="NCBIfam" id="NF007665">
    <property type="entry name" value="PRK10339.1"/>
    <property type="match status" value="1"/>
</dbReference>
<keyword evidence="2" id="KW-0238">DNA-binding</keyword>
<dbReference type="SUPFAM" id="SSF47413">
    <property type="entry name" value="lambda repressor-like DNA-binding domains"/>
    <property type="match status" value="1"/>
</dbReference>
<dbReference type="PANTHER" id="PTHR30146:SF149">
    <property type="entry name" value="HTH-TYPE TRANSCRIPTIONAL REGULATOR EBGR"/>
    <property type="match status" value="1"/>
</dbReference>
<sequence length="330" mass="36882">MAKLKDVANEAGVSLATVSRVLNNDPTLNVKQETKRRILEIADKLEYRTKSSKGSTGKSTQRHHFLALYNYRQELESSDPYYLSIRHGIESQCEKLGITLTNCYNNELETDTQKVTGILLVGDIEQKIINKLPKRLENFICCIDVSEQDNPYDCVSADLERISKQVVDFYANQDYRRIGFIGGQSQTDSTDNRKTAFVEYASLRGLVSESDIYYGDGSSQSGYDLGTEMLAKGDIPTAIFVTSDTIAIGVLRAIHECGLHIPNDIAMISMNDIPTASFTFPPLSTVRIHSEMMGAQGVNLLVEKHRDDRKLPLKVYVPSELILRNTTKIG</sequence>
<dbReference type="InterPro" id="IPR010982">
    <property type="entry name" value="Lambda_DNA-bd_dom_sf"/>
</dbReference>
<keyword evidence="6" id="KW-1185">Reference proteome</keyword>
<dbReference type="PRINTS" id="PR00036">
    <property type="entry name" value="HTHLACI"/>
</dbReference>
<keyword evidence="1" id="KW-0805">Transcription regulation</keyword>
<dbReference type="InterPro" id="IPR046335">
    <property type="entry name" value="LacI/GalR-like_sensor"/>
</dbReference>
<evidence type="ECO:0000259" key="4">
    <source>
        <dbReference type="PROSITE" id="PS50932"/>
    </source>
</evidence>
<dbReference type="RefSeq" id="WP_024373069.1">
    <property type="nucleotide sequence ID" value="NZ_ATFJ01000020.1"/>
</dbReference>
<protein>
    <submittedName>
        <fullName evidence="5">Transcriptional regulator EbgR</fullName>
    </submittedName>
</protein>
<dbReference type="AlphaFoldDB" id="A0AAN0Y4V7"/>
<accession>A0AAN0Y4V7</accession>
<name>A0AAN0Y4V7_VIBNA</name>
<dbReference type="PANTHER" id="PTHR30146">
    <property type="entry name" value="LACI-RELATED TRANSCRIPTIONAL REPRESSOR"/>
    <property type="match status" value="1"/>
</dbReference>
<dbReference type="EMBL" id="CP016345">
    <property type="protein sequence ID" value="ANQ14040.1"/>
    <property type="molecule type" value="Genomic_DNA"/>
</dbReference>
<evidence type="ECO:0000256" key="3">
    <source>
        <dbReference type="ARBA" id="ARBA00023163"/>
    </source>
</evidence>
<dbReference type="InterPro" id="IPR000843">
    <property type="entry name" value="HTH_LacI"/>
</dbReference>
<dbReference type="GO" id="GO:0003700">
    <property type="term" value="F:DNA-binding transcription factor activity"/>
    <property type="evidence" value="ECO:0007669"/>
    <property type="project" value="TreeGrafter"/>
</dbReference>
<dbReference type="PROSITE" id="PS50932">
    <property type="entry name" value="HTH_LACI_2"/>
    <property type="match status" value="1"/>
</dbReference>
<dbReference type="SMART" id="SM00354">
    <property type="entry name" value="HTH_LACI"/>
    <property type="match status" value="1"/>
</dbReference>
<organism evidence="5 6">
    <name type="scientific">Vibrio natriegens NBRC 15636 = ATCC 14048 = DSM 759</name>
    <dbReference type="NCBI Taxonomy" id="1219067"/>
    <lineage>
        <taxon>Bacteria</taxon>
        <taxon>Pseudomonadati</taxon>
        <taxon>Pseudomonadota</taxon>
        <taxon>Gammaproteobacteria</taxon>
        <taxon>Vibrionales</taxon>
        <taxon>Vibrionaceae</taxon>
        <taxon>Vibrio</taxon>
    </lineage>
</organism>
<evidence type="ECO:0000256" key="1">
    <source>
        <dbReference type="ARBA" id="ARBA00023015"/>
    </source>
</evidence>
<dbReference type="InterPro" id="IPR028082">
    <property type="entry name" value="Peripla_BP_I"/>
</dbReference>
<dbReference type="CDD" id="cd01544">
    <property type="entry name" value="PBP1_GalR"/>
    <property type="match status" value="1"/>
</dbReference>
<feature type="domain" description="HTH lacI-type" evidence="4">
    <location>
        <begin position="2"/>
        <end position="58"/>
    </location>
</feature>
<evidence type="ECO:0000313" key="5">
    <source>
        <dbReference type="EMBL" id="ANQ14040.1"/>
    </source>
</evidence>
<evidence type="ECO:0000256" key="2">
    <source>
        <dbReference type="ARBA" id="ARBA00023125"/>
    </source>
</evidence>
<keyword evidence="3" id="KW-0804">Transcription</keyword>
<dbReference type="GeneID" id="70911530"/>
<dbReference type="Pfam" id="PF13377">
    <property type="entry name" value="Peripla_BP_3"/>
    <property type="match status" value="1"/>
</dbReference>
<dbReference type="Pfam" id="PF00356">
    <property type="entry name" value="LacI"/>
    <property type="match status" value="1"/>
</dbReference>
<dbReference type="Proteomes" id="UP000092741">
    <property type="component" value="Chromosome 1"/>
</dbReference>
<gene>
    <name evidence="5" type="ORF">BA890_11365</name>
</gene>
<dbReference type="PROSITE" id="PS00356">
    <property type="entry name" value="HTH_LACI_1"/>
    <property type="match status" value="1"/>
</dbReference>
<dbReference type="Gene3D" id="3.40.50.2300">
    <property type="match status" value="2"/>
</dbReference>
<evidence type="ECO:0000313" key="6">
    <source>
        <dbReference type="Proteomes" id="UP000092741"/>
    </source>
</evidence>